<organism evidence="5 6">
    <name type="scientific">Acidisarcina polymorpha</name>
    <dbReference type="NCBI Taxonomy" id="2211140"/>
    <lineage>
        <taxon>Bacteria</taxon>
        <taxon>Pseudomonadati</taxon>
        <taxon>Acidobacteriota</taxon>
        <taxon>Terriglobia</taxon>
        <taxon>Terriglobales</taxon>
        <taxon>Acidobacteriaceae</taxon>
        <taxon>Acidisarcina</taxon>
    </lineage>
</organism>
<dbReference type="InterPro" id="IPR050204">
    <property type="entry name" value="AraC_XylS_family_regulators"/>
</dbReference>
<gene>
    <name evidence="5" type="ORF">ACPOL_4228</name>
</gene>
<keyword evidence="2" id="KW-0238">DNA-binding</keyword>
<dbReference type="PROSITE" id="PS00041">
    <property type="entry name" value="HTH_ARAC_FAMILY_1"/>
    <property type="match status" value="1"/>
</dbReference>
<dbReference type="PROSITE" id="PS01124">
    <property type="entry name" value="HTH_ARAC_FAMILY_2"/>
    <property type="match status" value="1"/>
</dbReference>
<keyword evidence="3" id="KW-0804">Transcription</keyword>
<dbReference type="AlphaFoldDB" id="A0A2Z5G499"/>
<keyword evidence="6" id="KW-1185">Reference proteome</keyword>
<dbReference type="OrthoDB" id="107004at2"/>
<evidence type="ECO:0000256" key="2">
    <source>
        <dbReference type="ARBA" id="ARBA00023125"/>
    </source>
</evidence>
<name>A0A2Z5G499_9BACT</name>
<accession>A0A2Z5G499</accession>
<dbReference type="InterPro" id="IPR018062">
    <property type="entry name" value="HTH_AraC-typ_CS"/>
</dbReference>
<reference evidence="5 6" key="1">
    <citation type="journal article" date="2018" name="Front. Microbiol.">
        <title>Hydrolytic Capabilities as a Key to Environmental Success: Chitinolytic and Cellulolytic Acidobacteria From Acidic Sub-arctic Soils and Boreal Peatlands.</title>
        <authorList>
            <person name="Belova S.E."/>
            <person name="Ravin N.V."/>
            <person name="Pankratov T.A."/>
            <person name="Rakitin A.L."/>
            <person name="Ivanova A.A."/>
            <person name="Beletsky A.V."/>
            <person name="Mardanov A.V."/>
            <person name="Sinninghe Damste J.S."/>
            <person name="Dedysh S.N."/>
        </authorList>
    </citation>
    <scope>NUCLEOTIDE SEQUENCE [LARGE SCALE GENOMIC DNA]</scope>
    <source>
        <strain evidence="5 6">SBC82</strain>
    </source>
</reference>
<dbReference type="EMBL" id="CP030840">
    <property type="protein sequence ID" value="AXC13505.1"/>
    <property type="molecule type" value="Genomic_DNA"/>
</dbReference>
<keyword evidence="1" id="KW-0805">Transcription regulation</keyword>
<dbReference type="PANTHER" id="PTHR46796">
    <property type="entry name" value="HTH-TYPE TRANSCRIPTIONAL ACTIVATOR RHAS-RELATED"/>
    <property type="match status" value="1"/>
</dbReference>
<dbReference type="InterPro" id="IPR009057">
    <property type="entry name" value="Homeodomain-like_sf"/>
</dbReference>
<dbReference type="SMART" id="SM00342">
    <property type="entry name" value="HTH_ARAC"/>
    <property type="match status" value="1"/>
</dbReference>
<feature type="domain" description="HTH araC/xylS-type" evidence="4">
    <location>
        <begin position="200"/>
        <end position="298"/>
    </location>
</feature>
<evidence type="ECO:0000256" key="3">
    <source>
        <dbReference type="ARBA" id="ARBA00023163"/>
    </source>
</evidence>
<dbReference type="SUPFAM" id="SSF46689">
    <property type="entry name" value="Homeodomain-like"/>
    <property type="match status" value="2"/>
</dbReference>
<sequence>MQMIPTFWGQFAKGMYVKETPSAKLVVSQFAPFSFGRISSEEGLPAVTRGEVAARDYMVAIQLADIPTIEEFLGNRRVSSGSYPVGGVSVHSLEERPTIDLRNPFDTLVLHITQASLDEVAATHRVPRVDRLSWLFGRPDPVVHHLGHVLLATLDQQNDASRFFVDHVLHALHCHFVSNYGGITLPARPLQGGLSPLQMRKATEFLNTHLDGDVDLQQVSAVCDLSLSHFARAFRQTYGKPPYRWLIERRINKAKDLLEKTRLPLADIAVRCGFTDQSGFNRSFKRMYGITPGSWRRNNG</sequence>
<dbReference type="KEGG" id="abas:ACPOL_4228"/>
<dbReference type="PANTHER" id="PTHR46796:SF14">
    <property type="entry name" value="TRANSCRIPTIONAL REGULATORY PROTEIN"/>
    <property type="match status" value="1"/>
</dbReference>
<dbReference type="InterPro" id="IPR020449">
    <property type="entry name" value="Tscrpt_reg_AraC-type_HTH"/>
</dbReference>
<dbReference type="GO" id="GO:0003700">
    <property type="term" value="F:DNA-binding transcription factor activity"/>
    <property type="evidence" value="ECO:0007669"/>
    <property type="project" value="InterPro"/>
</dbReference>
<protein>
    <submittedName>
        <fullName evidence="5">Transcriptional regulator, AraC family</fullName>
    </submittedName>
</protein>
<evidence type="ECO:0000313" key="5">
    <source>
        <dbReference type="EMBL" id="AXC13505.1"/>
    </source>
</evidence>
<dbReference type="Proteomes" id="UP000253606">
    <property type="component" value="Chromosome"/>
</dbReference>
<dbReference type="GO" id="GO:0043565">
    <property type="term" value="F:sequence-specific DNA binding"/>
    <property type="evidence" value="ECO:0007669"/>
    <property type="project" value="InterPro"/>
</dbReference>
<evidence type="ECO:0000256" key="1">
    <source>
        <dbReference type="ARBA" id="ARBA00023015"/>
    </source>
</evidence>
<dbReference type="InterPro" id="IPR018060">
    <property type="entry name" value="HTH_AraC"/>
</dbReference>
<evidence type="ECO:0000259" key="4">
    <source>
        <dbReference type="PROSITE" id="PS01124"/>
    </source>
</evidence>
<dbReference type="Gene3D" id="1.10.10.60">
    <property type="entry name" value="Homeodomain-like"/>
    <property type="match status" value="2"/>
</dbReference>
<proteinExistence type="predicted"/>
<evidence type="ECO:0000313" key="6">
    <source>
        <dbReference type="Proteomes" id="UP000253606"/>
    </source>
</evidence>
<dbReference type="PRINTS" id="PR00032">
    <property type="entry name" value="HTHARAC"/>
</dbReference>
<dbReference type="Pfam" id="PF12833">
    <property type="entry name" value="HTH_18"/>
    <property type="match status" value="1"/>
</dbReference>